<dbReference type="OrthoDB" id="9757976at2"/>
<reference evidence="2 3" key="1">
    <citation type="submission" date="2018-05" db="EMBL/GenBank/DDBJ databases">
        <title>Genomic analysis of Gracilibacillus dipsosauri DD1 reveals novel features of a salt-tolerant amylase.</title>
        <authorList>
            <person name="Deutch C.E."/>
            <person name="Yang S."/>
        </authorList>
    </citation>
    <scope>NUCLEOTIDE SEQUENCE [LARGE SCALE GENOMIC DNA]</scope>
    <source>
        <strain evidence="2 3">DD1</strain>
    </source>
</reference>
<comment type="caution">
    <text evidence="2">The sequence shown here is derived from an EMBL/GenBank/DDBJ whole genome shotgun (WGS) entry which is preliminary data.</text>
</comment>
<evidence type="ECO:0000313" key="3">
    <source>
        <dbReference type="Proteomes" id="UP000245624"/>
    </source>
</evidence>
<protein>
    <submittedName>
        <fullName evidence="2">Magnesium chelatase</fullName>
    </submittedName>
</protein>
<dbReference type="Pfam" id="PF02514">
    <property type="entry name" value="CobN-Mg_chel"/>
    <property type="match status" value="1"/>
</dbReference>
<sequence>MHIIFATSSSGTLNEARKAHTGVLKTYPNIKLSLFSMEESLHAEQWSRFEHACSSANIFIYDPHGADNEVMERMVDICKAYECDQLSLMINGAKWEEFIRFGPLDGSDIQLEPRSGQLAISDKNNDDVDQQKLRKQALEDYEQIKRYWHASSIPNWQELIYFVANLYGETGVPLAKAPSYHDKTGIIDPENNIYYDSVDLFLHECGEDPFKPKIVFFYLASQARIKTVDMIRELKERLKPFATVIPIGFSSIMKLDVEELDRIFTEMTDKIELIVNFIGFRLGTGPKGEGRADVAEWLEKLNVPMIHPFFLTRTTLTEWEEAKSLYSVEAMVNVVLPELDGAIETYPIAAIQSIGFDEKYQFEIKELALIEDRVNYFIHRIDRWLRLRRTENRYKRLALIGYNYPPGEGNLFSGSFLDTFSSISALLNKLAEEGYQVEPMSKEELEIQFRRYQLFNETSWGVDEDLDERLRYSVDKANLHLNKYREQEKVNSYWGHYPGKIMTDGTDFFIPGFINGNVFIGLQPSRTGSDRDSSTNYHDQSIPPHHQYQAFYTWLEKEFRSDAIVHIGTHGTLEYLPGKENGMSSACFPDQLVQSLPHFYLYYIGNPSEAMLAKRRTHAVVSSYQAPPFREGGLHGVYLELEHLLHEYREAEQLDPLRCGKILEEIEAIANKSGFSNKQFEEIEQELHRMQYALIPYGLHTIGEGLGHEDAIDHTVYTMRKEHKGIMSLKNLVVQLKPALEDREGVLEKEAAILLEKYIESKEIPYAKEDSLVKAASNTLAYGEHIYLQARGNKELPSIIRALNGGYLSAKLAGDVYRNPESLPTGSNVYQFDPRSVPSSSAINRGKEIAEATLAQYYEANGRIPHTVACVLWGVETSRTQGETIGQILAYVGAKAVKRSDATNMTFELIPLAELGRPRINVAISISGVFRDLFPNAIEELNNLFQKISLANEEEDNNFFKSLTLKIKKALLREGYTEDDAFDLATSRIFGPRAGEYGTGINHMIEGGNWDNEEELGEMYKHHSHYVYSKVRRGESFPSLYDVNMEAADVVSQLRASHEYEITDLDDYYNFFGGLSKSIEKVKGRKVDIYITDTTQITPHTESVKYAINRGVRTRLTNPKWIEGLLKHPYHGVQHMAKKTENLLGLAATTNQVEDWVFSNIHDTYVRDETLQERIRQANSHAYRQLLGTLVEVTERGYWKPTEEQWQNLKEAFLETEASME</sequence>
<organism evidence="2 3">
    <name type="scientific">Gracilibacillus dipsosauri</name>
    <dbReference type="NCBI Taxonomy" id="178340"/>
    <lineage>
        <taxon>Bacteria</taxon>
        <taxon>Bacillati</taxon>
        <taxon>Bacillota</taxon>
        <taxon>Bacilli</taxon>
        <taxon>Bacillales</taxon>
        <taxon>Bacillaceae</taxon>
        <taxon>Gracilibacillus</taxon>
    </lineage>
</organism>
<dbReference type="InterPro" id="IPR003672">
    <property type="entry name" value="CobN/Mg_chltase"/>
</dbReference>
<dbReference type="RefSeq" id="WP_109985803.1">
    <property type="nucleotide sequence ID" value="NZ_QGTD01000021.1"/>
</dbReference>
<accession>A0A317KT05</accession>
<dbReference type="PANTHER" id="PTHR44119">
    <property type="entry name" value="MAGNESIUM-CHELATASE SUBUNIT CHLH, CHLOROPLASTIC"/>
    <property type="match status" value="1"/>
</dbReference>
<dbReference type="Proteomes" id="UP000245624">
    <property type="component" value="Unassembled WGS sequence"/>
</dbReference>
<feature type="domain" description="CobN/magnesium chelatase" evidence="1">
    <location>
        <begin position="146"/>
        <end position="1205"/>
    </location>
</feature>
<dbReference type="CDD" id="cd10150">
    <property type="entry name" value="CobN_like"/>
    <property type="match status" value="1"/>
</dbReference>
<dbReference type="EMBL" id="QGTD01000021">
    <property type="protein sequence ID" value="PWU66682.1"/>
    <property type="molecule type" value="Genomic_DNA"/>
</dbReference>
<evidence type="ECO:0000259" key="1">
    <source>
        <dbReference type="Pfam" id="PF02514"/>
    </source>
</evidence>
<keyword evidence="3" id="KW-1185">Reference proteome</keyword>
<proteinExistence type="predicted"/>
<dbReference type="PANTHER" id="PTHR44119:SF1">
    <property type="entry name" value="MAGNESIUM-CHELATASE SUBUNIT CHLH, CHLOROPLASTIC"/>
    <property type="match status" value="1"/>
</dbReference>
<gene>
    <name evidence="2" type="ORF">DLJ74_19950</name>
</gene>
<name>A0A317KT05_9BACI</name>
<evidence type="ECO:0000313" key="2">
    <source>
        <dbReference type="EMBL" id="PWU66682.1"/>
    </source>
</evidence>
<dbReference type="AlphaFoldDB" id="A0A317KT05"/>